<dbReference type="Pfam" id="PF10497">
    <property type="entry name" value="zf-4CXXC_R1"/>
    <property type="match status" value="1"/>
</dbReference>
<keyword evidence="8" id="KW-0804">Transcription</keyword>
<evidence type="ECO:0000259" key="11">
    <source>
        <dbReference type="Pfam" id="PF10497"/>
    </source>
</evidence>
<accession>A0A4S2MX34</accession>
<evidence type="ECO:0000256" key="9">
    <source>
        <dbReference type="ARBA" id="ARBA00023242"/>
    </source>
</evidence>
<dbReference type="PANTHER" id="PTHR31169">
    <property type="entry name" value="OS05G0300700 PROTEIN"/>
    <property type="match status" value="1"/>
</dbReference>
<dbReference type="AlphaFoldDB" id="A0A4S2MX34"/>
<feature type="domain" description="Zinc-finger" evidence="11">
    <location>
        <begin position="303"/>
        <end position="340"/>
    </location>
</feature>
<evidence type="ECO:0000256" key="8">
    <source>
        <dbReference type="ARBA" id="ARBA00023163"/>
    </source>
</evidence>
<dbReference type="GO" id="GO:0006355">
    <property type="term" value="P:regulation of DNA-templated transcription"/>
    <property type="evidence" value="ECO:0007669"/>
    <property type="project" value="InterPro"/>
</dbReference>
<dbReference type="OrthoDB" id="298344at2759"/>
<comment type="subcellular location">
    <subcellularLocation>
        <location evidence="2">Cytoplasm</location>
    </subcellularLocation>
    <subcellularLocation>
        <location evidence="1">Nucleus</location>
    </subcellularLocation>
</comment>
<feature type="compositionally biased region" description="Basic and acidic residues" evidence="10">
    <location>
        <begin position="389"/>
        <end position="410"/>
    </location>
</feature>
<dbReference type="STRING" id="341454.A0A4S2MX34"/>
<dbReference type="GO" id="GO:0005737">
    <property type="term" value="C:cytoplasm"/>
    <property type="evidence" value="ECO:0007669"/>
    <property type="project" value="UniProtKB-SubCell"/>
</dbReference>
<evidence type="ECO:0000313" key="13">
    <source>
        <dbReference type="Proteomes" id="UP000298138"/>
    </source>
</evidence>
<keyword evidence="5" id="KW-0597">Phosphoprotein</keyword>
<evidence type="ECO:0000256" key="7">
    <source>
        <dbReference type="ARBA" id="ARBA00023015"/>
    </source>
</evidence>
<evidence type="ECO:0000256" key="4">
    <source>
        <dbReference type="ARBA" id="ARBA00022499"/>
    </source>
</evidence>
<keyword evidence="6" id="KW-0832">Ubl conjugation</keyword>
<evidence type="ECO:0000256" key="10">
    <source>
        <dbReference type="SAM" id="MobiDB-lite"/>
    </source>
</evidence>
<dbReference type="GO" id="GO:0005634">
    <property type="term" value="C:nucleus"/>
    <property type="evidence" value="ECO:0007669"/>
    <property type="project" value="UniProtKB-SubCell"/>
</dbReference>
<dbReference type="InterPro" id="IPR018866">
    <property type="entry name" value="Znf-4CXXC_R1"/>
</dbReference>
<keyword evidence="9" id="KW-0539">Nucleus</keyword>
<evidence type="ECO:0000313" key="12">
    <source>
        <dbReference type="EMBL" id="TGZ81220.1"/>
    </source>
</evidence>
<dbReference type="Proteomes" id="UP000298138">
    <property type="component" value="Unassembled WGS sequence"/>
</dbReference>
<keyword evidence="4" id="KW-1017">Isopeptide bond</keyword>
<dbReference type="EMBL" id="ML220120">
    <property type="protein sequence ID" value="TGZ81220.1"/>
    <property type="molecule type" value="Genomic_DNA"/>
</dbReference>
<evidence type="ECO:0000256" key="2">
    <source>
        <dbReference type="ARBA" id="ARBA00004496"/>
    </source>
</evidence>
<feature type="compositionally biased region" description="Low complexity" evidence="10">
    <location>
        <begin position="18"/>
        <end position="29"/>
    </location>
</feature>
<evidence type="ECO:0000256" key="3">
    <source>
        <dbReference type="ARBA" id="ARBA00022490"/>
    </source>
</evidence>
<keyword evidence="3" id="KW-0963">Cytoplasm</keyword>
<feature type="compositionally biased region" description="Basic and acidic residues" evidence="10">
    <location>
        <begin position="353"/>
        <end position="365"/>
    </location>
</feature>
<proteinExistence type="predicted"/>
<name>A0A4S2MX34_9PEZI</name>
<feature type="region of interest" description="Disordered" evidence="10">
    <location>
        <begin position="353"/>
        <end position="410"/>
    </location>
</feature>
<gene>
    <name evidence="12" type="ORF">EX30DRAFT_371580</name>
</gene>
<keyword evidence="7" id="KW-0805">Transcription regulation</keyword>
<keyword evidence="13" id="KW-1185">Reference proteome</keyword>
<evidence type="ECO:0000256" key="5">
    <source>
        <dbReference type="ARBA" id="ARBA00022553"/>
    </source>
</evidence>
<dbReference type="InterPro" id="IPR040221">
    <property type="entry name" value="CDCA7/CDA7L"/>
</dbReference>
<organism evidence="12 13">
    <name type="scientific">Ascodesmis nigricans</name>
    <dbReference type="NCBI Taxonomy" id="341454"/>
    <lineage>
        <taxon>Eukaryota</taxon>
        <taxon>Fungi</taxon>
        <taxon>Dikarya</taxon>
        <taxon>Ascomycota</taxon>
        <taxon>Pezizomycotina</taxon>
        <taxon>Pezizomycetes</taxon>
        <taxon>Pezizales</taxon>
        <taxon>Ascodesmidaceae</taxon>
        <taxon>Ascodesmis</taxon>
    </lineage>
</organism>
<reference evidence="12 13" key="1">
    <citation type="submission" date="2019-04" db="EMBL/GenBank/DDBJ databases">
        <title>Comparative genomics and transcriptomics to analyze fruiting body development in filamentous ascomycetes.</title>
        <authorList>
            <consortium name="DOE Joint Genome Institute"/>
            <person name="Lutkenhaus R."/>
            <person name="Traeger S."/>
            <person name="Breuer J."/>
            <person name="Kuo A."/>
            <person name="Lipzen A."/>
            <person name="Pangilinan J."/>
            <person name="Dilworth D."/>
            <person name="Sandor L."/>
            <person name="Poggeler S."/>
            <person name="Barry K."/>
            <person name="Grigoriev I.V."/>
            <person name="Nowrousian M."/>
        </authorList>
    </citation>
    <scope>NUCLEOTIDE SEQUENCE [LARGE SCALE GENOMIC DNA]</scope>
    <source>
        <strain evidence="12 13">CBS 389.68</strain>
    </source>
</reference>
<feature type="compositionally biased region" description="Polar residues" evidence="10">
    <location>
        <begin position="30"/>
        <end position="41"/>
    </location>
</feature>
<feature type="compositionally biased region" description="Polar residues" evidence="10">
    <location>
        <begin position="187"/>
        <end position="202"/>
    </location>
</feature>
<feature type="compositionally biased region" description="Low complexity" evidence="10">
    <location>
        <begin position="43"/>
        <end position="58"/>
    </location>
</feature>
<evidence type="ECO:0000256" key="1">
    <source>
        <dbReference type="ARBA" id="ARBA00004123"/>
    </source>
</evidence>
<evidence type="ECO:0000256" key="6">
    <source>
        <dbReference type="ARBA" id="ARBA00022843"/>
    </source>
</evidence>
<protein>
    <recommendedName>
        <fullName evidence="11">Zinc-finger domain-containing protein</fullName>
    </recommendedName>
</protein>
<sequence>MAFTAINKPASEVPTVATSTTHSTSDNSSRIPSPTETTRPIKNTATVNSSSTNTARTSPESDDIDGDVTMSDATVSELTENDEEGTASDSGNSGKDRMSKASTDEIDDSQASGSTDVEDQVAREAAAAADGSGGELDSSKRQRKRKSTITQLPGEVTKKGRAKNGLAVATSSSSGSDAGDEAETDVSMLNNSFSGTPSQSSIKGPKKPIPEGYTIAPSGRKIKNDHPPGSRMCHMCHVFVVQFASCTVLKTRAKGKTVKCDLAWCPGCLDTRYSQDYNTIISTPRPKDLSNILGHASDTPYIYKCPVCSGNCNCSAHRKKAGLPLAGNIKHLSQITGKTVQELLNNDEELAKAKELDRKQREESGKSMGYKTAPTDSPVGSDGMPKRVPMTEEERKRKKAEQQKRYKEKARLKAQAEKAAVAGDEDAKNEIVQKIMTIAPEAPPVMIMPTIQMPSKPYVKKPRNVEPPHFEYIAIDFPIGIIRARLQIREFVLRFEKHFQKKLASKYRTILNNPNGEWTDLLYKNLLISLMTIINDDPPPGFMLHPDITYDLVKTLSKTPADSPNLFDPARDFLDQLIDLPAAVAEAPNAPESHRLDIITWLLEFAVSTPGIRAQLEADEIKDKANHKAQVEETKRLESTWREVTKPELQKQRLTVTAANKAEFDERYAAAQTAHKKLLHQASRKFWMAHRKLSLRTNPLGRDVLGNMYYLFLYHYEKEEDWGHWIVVEKAEELQHPSGKEITEDDPEHGKMWFAVSGKEQLQRLAKWVRFRAEEKTWLENSCQSPTKARVEVRVPPRIYLQDVKDLVNRLEKAAEYLEEFQ</sequence>
<feature type="compositionally biased region" description="Basic and acidic residues" evidence="10">
    <location>
        <begin position="94"/>
        <end position="103"/>
    </location>
</feature>
<dbReference type="InParanoid" id="A0A4S2MX34"/>
<feature type="region of interest" description="Disordered" evidence="10">
    <location>
        <begin position="1"/>
        <end position="218"/>
    </location>
</feature>
<dbReference type="PANTHER" id="PTHR31169:SF8">
    <property type="entry name" value="ZINC-FINGER DOMAIN OF MONOAMINE-OXIDASE A REPRESSOR R1 PROTEIN"/>
    <property type="match status" value="1"/>
</dbReference>